<name>A0ABW8V217_9RHOB</name>
<organism evidence="3 4">
    <name type="scientific">Tateyamaria armeniaca</name>
    <dbReference type="NCBI Taxonomy" id="2518930"/>
    <lineage>
        <taxon>Bacteria</taxon>
        <taxon>Pseudomonadati</taxon>
        <taxon>Pseudomonadota</taxon>
        <taxon>Alphaproteobacteria</taxon>
        <taxon>Rhodobacterales</taxon>
        <taxon>Roseobacteraceae</taxon>
        <taxon>Tateyamaria</taxon>
    </lineage>
</organism>
<evidence type="ECO:0000259" key="2">
    <source>
        <dbReference type="Pfam" id="PF03795"/>
    </source>
</evidence>
<dbReference type="SUPFAM" id="SSF54909">
    <property type="entry name" value="Dimeric alpha+beta barrel"/>
    <property type="match status" value="1"/>
</dbReference>
<comment type="caution">
    <text evidence="3">The sequence shown here is derived from an EMBL/GenBank/DDBJ whole genome shotgun (WGS) entry which is preliminary data.</text>
</comment>
<dbReference type="Proteomes" id="UP001627408">
    <property type="component" value="Unassembled WGS sequence"/>
</dbReference>
<comment type="similarity">
    <text evidence="1">Belongs to the YciI family.</text>
</comment>
<gene>
    <name evidence="3" type="ORF">ACERZ8_16645</name>
</gene>
<accession>A0ABW8V217</accession>
<feature type="domain" description="YCII-related" evidence="2">
    <location>
        <begin position="1"/>
        <end position="85"/>
    </location>
</feature>
<sequence>MPYLILFQDAPGHDHIRGEKMPDHLAFLSDHAGAIRAAGPLFDGDAGAGGAWLVDVEDADAAWQLIKTDPFWPTGLRQSVQVLRWHQVFADGQVVR</sequence>
<dbReference type="RefSeq" id="WP_407593266.1">
    <property type="nucleotide sequence ID" value="NZ_JBHDIY010000002.1"/>
</dbReference>
<dbReference type="InterPro" id="IPR051807">
    <property type="entry name" value="Sec-metab_biosynth-assoc"/>
</dbReference>
<protein>
    <submittedName>
        <fullName evidence="3">YciI family protein</fullName>
    </submittedName>
</protein>
<dbReference type="PANTHER" id="PTHR33606:SF3">
    <property type="entry name" value="PROTEIN YCII"/>
    <property type="match status" value="1"/>
</dbReference>
<evidence type="ECO:0000256" key="1">
    <source>
        <dbReference type="ARBA" id="ARBA00007689"/>
    </source>
</evidence>
<dbReference type="Gene3D" id="3.30.70.1060">
    <property type="entry name" value="Dimeric alpha+beta barrel"/>
    <property type="match status" value="1"/>
</dbReference>
<evidence type="ECO:0000313" key="4">
    <source>
        <dbReference type="Proteomes" id="UP001627408"/>
    </source>
</evidence>
<proteinExistence type="inferred from homology"/>
<dbReference type="Pfam" id="PF03795">
    <property type="entry name" value="YCII"/>
    <property type="match status" value="1"/>
</dbReference>
<evidence type="ECO:0000313" key="3">
    <source>
        <dbReference type="EMBL" id="MFL4471423.1"/>
    </source>
</evidence>
<dbReference type="InterPro" id="IPR005545">
    <property type="entry name" value="YCII"/>
</dbReference>
<dbReference type="InterPro" id="IPR011008">
    <property type="entry name" value="Dimeric_a/b-barrel"/>
</dbReference>
<keyword evidence="4" id="KW-1185">Reference proteome</keyword>
<dbReference type="EMBL" id="JBHDIY010000002">
    <property type="protein sequence ID" value="MFL4471423.1"/>
    <property type="molecule type" value="Genomic_DNA"/>
</dbReference>
<reference evidence="3 4" key="1">
    <citation type="submission" date="2024-08" db="EMBL/GenBank/DDBJ databases">
        <title>Tateyamaria sp. nov., isolated from marine algae.</title>
        <authorList>
            <person name="Choi B.J."/>
            <person name="Kim J.M."/>
            <person name="Lee J.K."/>
            <person name="Choi D.G."/>
            <person name="Bayburt H."/>
            <person name="Baek J.H."/>
            <person name="Han D.M."/>
            <person name="Jeon C.O."/>
        </authorList>
    </citation>
    <scope>NUCLEOTIDE SEQUENCE [LARGE SCALE GENOMIC DNA]</scope>
    <source>
        <strain evidence="3 4">KMU-156</strain>
    </source>
</reference>
<dbReference type="PANTHER" id="PTHR33606">
    <property type="entry name" value="PROTEIN YCII"/>
    <property type="match status" value="1"/>
</dbReference>